<reference evidence="3" key="1">
    <citation type="journal article" date="2017" name="Med. Chem. Commun.">
        <title>Nonomuraea sp. ATCC 55076 harbours the largest actinomycete chromosome to date and the kistamicin biosynthetic gene cluster.</title>
        <authorList>
            <person name="Nazari B."/>
            <person name="Forneris C.C."/>
            <person name="Gibson M.I."/>
            <person name="Moon K."/>
            <person name="Schramma K.R."/>
            <person name="Seyedsayamdost M.R."/>
        </authorList>
    </citation>
    <scope>NUCLEOTIDE SEQUENCE [LARGE SCALE GENOMIC DNA]</scope>
    <source>
        <strain evidence="3">ATCC 55076</strain>
    </source>
</reference>
<feature type="region of interest" description="Disordered" evidence="1">
    <location>
        <begin position="83"/>
        <end position="104"/>
    </location>
</feature>
<dbReference type="AlphaFoldDB" id="A0A1V0A500"/>
<feature type="compositionally biased region" description="Pro residues" evidence="1">
    <location>
        <begin position="83"/>
        <end position="93"/>
    </location>
</feature>
<evidence type="ECO:0000313" key="2">
    <source>
        <dbReference type="EMBL" id="AQZ65277.1"/>
    </source>
</evidence>
<evidence type="ECO:0000313" key="3">
    <source>
        <dbReference type="Proteomes" id="UP000190797"/>
    </source>
</evidence>
<dbReference type="STRING" id="1909395.BKM31_30955"/>
<gene>
    <name evidence="2" type="ORF">BKM31_30955</name>
</gene>
<accession>A0A1V0A500</accession>
<evidence type="ECO:0000256" key="1">
    <source>
        <dbReference type="SAM" id="MobiDB-lite"/>
    </source>
</evidence>
<sequence length="196" mass="20707">MAVKPQVNIIALVDVIGALSDRSLLNGNLVMIDDGSFASRAQGTPDLCTVVQPGQVVQWTALAVDLQTPVEIKNIEFLRLQPPPGQPAYPAPQPGWAGPAGAPPGGMMPAPMQQQPAYAGAAPGYGPGAYPPGPTGPAAVTGAPTTESEKLDLEIWAGVVPYYMVPGVAYRYRLEFQMYEGPYSVLYVETPSLMRI</sequence>
<protein>
    <submittedName>
        <fullName evidence="2">Uncharacterized protein</fullName>
    </submittedName>
</protein>
<proteinExistence type="predicted"/>
<name>A0A1V0A500_9ACTN</name>
<dbReference type="KEGG" id="noa:BKM31_30955"/>
<dbReference type="OrthoDB" id="4202725at2"/>
<dbReference type="Proteomes" id="UP000190797">
    <property type="component" value="Chromosome"/>
</dbReference>
<keyword evidence="3" id="KW-1185">Reference proteome</keyword>
<dbReference type="RefSeq" id="WP_080041528.1">
    <property type="nucleotide sequence ID" value="NZ_CP017717.1"/>
</dbReference>
<feature type="compositionally biased region" description="Low complexity" evidence="1">
    <location>
        <begin position="94"/>
        <end position="104"/>
    </location>
</feature>
<dbReference type="EMBL" id="CP017717">
    <property type="protein sequence ID" value="AQZ65277.1"/>
    <property type="molecule type" value="Genomic_DNA"/>
</dbReference>
<organism evidence="2 3">
    <name type="scientific">[Actinomadura] parvosata subsp. kistnae</name>
    <dbReference type="NCBI Taxonomy" id="1909395"/>
    <lineage>
        <taxon>Bacteria</taxon>
        <taxon>Bacillati</taxon>
        <taxon>Actinomycetota</taxon>
        <taxon>Actinomycetes</taxon>
        <taxon>Streptosporangiales</taxon>
        <taxon>Streptosporangiaceae</taxon>
        <taxon>Nonomuraea</taxon>
    </lineage>
</organism>